<dbReference type="RefSeq" id="WP_044329678.1">
    <property type="nucleotide sequence ID" value="NZ_CP010836.1"/>
</dbReference>
<reference evidence="3 4" key="2">
    <citation type="submission" date="2015-02" db="EMBL/GenBank/DDBJ databases">
        <title>The complete genome of Sphingomonas hengshuiensis sp. WHSC-8 isolated from soil of Hengshui Lake.</title>
        <authorList>
            <person name="Wei S."/>
            <person name="Guo J."/>
            <person name="Su C."/>
            <person name="Wu R."/>
            <person name="Zhang Z."/>
            <person name="Liang K."/>
            <person name="Li H."/>
            <person name="Wang T."/>
            <person name="Liu H."/>
            <person name="Zhang C."/>
            <person name="Li Z."/>
            <person name="Wang Q."/>
            <person name="Meng J."/>
        </authorList>
    </citation>
    <scope>NUCLEOTIDE SEQUENCE [LARGE SCALE GENOMIC DNA]</scope>
    <source>
        <strain evidence="3 4">WHSC-8</strain>
    </source>
</reference>
<dbReference type="InterPro" id="IPR033645">
    <property type="entry name" value="VirB9/CagX/TrbG_C"/>
</dbReference>
<sequence length="231" mass="25166">MFALALVASNAQAQVRPRPDGPNPHVQTVDFAAGQVVVLESAPGYQLMVELAPDERVENVALGDSTAWQVSVNHAGNRMFLKPLQAAANTNMTVVSDTRIYLFDLTTVGEPQGDTPYTVRFRYPPPALLTALPGALPTPGAELPTVGRYKIRGDRGLRPTGIHDDGVKTYVEWPVEVPLPAIYALDPHGRETLVNGMMRDGRIVIDSVQTALIFRVDRRKAVATRLPPEQP</sequence>
<evidence type="ECO:0008006" key="5">
    <source>
        <dbReference type="Google" id="ProtNLM"/>
    </source>
</evidence>
<evidence type="ECO:0000313" key="3">
    <source>
        <dbReference type="EMBL" id="AJP70591.1"/>
    </source>
</evidence>
<dbReference type="KEGG" id="sphi:TS85_00225"/>
<comment type="similarity">
    <text evidence="1">Belongs to the TrbG/VirB9 family.</text>
</comment>
<dbReference type="OrthoDB" id="7390264at2"/>
<proteinExistence type="inferred from homology"/>
<dbReference type="InterPro" id="IPR038161">
    <property type="entry name" value="VirB9/CagX/TrbG_C_sf"/>
</dbReference>
<evidence type="ECO:0000313" key="4">
    <source>
        <dbReference type="Proteomes" id="UP000032300"/>
    </source>
</evidence>
<keyword evidence="4" id="KW-1185">Reference proteome</keyword>
<protein>
    <recommendedName>
        <fullName evidence="5">Type VI secretion protein</fullName>
    </recommendedName>
</protein>
<organism evidence="3 4">
    <name type="scientific">Sphingomonas hengshuiensis</name>
    <dbReference type="NCBI Taxonomy" id="1609977"/>
    <lineage>
        <taxon>Bacteria</taxon>
        <taxon>Pseudomonadati</taxon>
        <taxon>Pseudomonadota</taxon>
        <taxon>Alphaproteobacteria</taxon>
        <taxon>Sphingomonadales</taxon>
        <taxon>Sphingomonadaceae</taxon>
        <taxon>Sphingomonas</taxon>
    </lineage>
</organism>
<gene>
    <name evidence="3" type="ORF">TS85_00225</name>
</gene>
<evidence type="ECO:0000256" key="1">
    <source>
        <dbReference type="ARBA" id="ARBA00006135"/>
    </source>
</evidence>
<name>A0A7U5CUJ9_9SPHN</name>
<accession>A0A7U5CUJ9</accession>
<dbReference type="AlphaFoldDB" id="A0A7U5CUJ9"/>
<dbReference type="EMBL" id="CP010836">
    <property type="protein sequence ID" value="AJP70591.1"/>
    <property type="molecule type" value="Genomic_DNA"/>
</dbReference>
<reference evidence="3 4" key="1">
    <citation type="journal article" date="2015" name="Int. J. Syst. Evol. Microbiol.">
        <title>Sphingomonas hengshuiensis sp. nov., isolated from lake wetland.</title>
        <authorList>
            <person name="Wei S."/>
            <person name="Wang T."/>
            <person name="Liu H."/>
            <person name="Zhang C."/>
            <person name="Guo J."/>
            <person name="Wang Q."/>
            <person name="Liang K."/>
            <person name="Zhang Z."/>
        </authorList>
    </citation>
    <scope>NUCLEOTIDE SEQUENCE [LARGE SCALE GENOMIC DNA]</scope>
    <source>
        <strain evidence="3 4">WHSC-8</strain>
    </source>
</reference>
<evidence type="ECO:0000256" key="2">
    <source>
        <dbReference type="ARBA" id="ARBA00022729"/>
    </source>
</evidence>
<dbReference type="CDD" id="cd06911">
    <property type="entry name" value="VirB9_CagX_TrbG"/>
    <property type="match status" value="1"/>
</dbReference>
<dbReference type="Pfam" id="PF03524">
    <property type="entry name" value="CagX"/>
    <property type="match status" value="1"/>
</dbReference>
<dbReference type="Proteomes" id="UP000032300">
    <property type="component" value="Chromosome"/>
</dbReference>
<keyword evidence="2" id="KW-0732">Signal</keyword>
<dbReference type="Gene3D" id="2.60.40.2500">
    <property type="match status" value="1"/>
</dbReference>
<dbReference type="InterPro" id="IPR010258">
    <property type="entry name" value="Conjugal_tfr_TrbG/VirB9/CagX"/>
</dbReference>